<dbReference type="Gramene" id="TKW04461">
    <property type="protein sequence ID" value="TKW04461"/>
    <property type="gene ID" value="SEVIR_7G110601v2"/>
</dbReference>
<feature type="chain" id="PRO_5020385985" evidence="1">
    <location>
        <begin position="24"/>
        <end position="41"/>
    </location>
</feature>
<dbReference type="Proteomes" id="UP000298652">
    <property type="component" value="Chromosome 7"/>
</dbReference>
<keyword evidence="3" id="KW-1185">Reference proteome</keyword>
<dbReference type="EMBL" id="CM016558">
    <property type="protein sequence ID" value="TKW04461.1"/>
    <property type="molecule type" value="Genomic_DNA"/>
</dbReference>
<organism evidence="2 3">
    <name type="scientific">Setaria viridis</name>
    <name type="common">Green bristlegrass</name>
    <name type="synonym">Setaria italica subsp. viridis</name>
    <dbReference type="NCBI Taxonomy" id="4556"/>
    <lineage>
        <taxon>Eukaryota</taxon>
        <taxon>Viridiplantae</taxon>
        <taxon>Streptophyta</taxon>
        <taxon>Embryophyta</taxon>
        <taxon>Tracheophyta</taxon>
        <taxon>Spermatophyta</taxon>
        <taxon>Magnoliopsida</taxon>
        <taxon>Liliopsida</taxon>
        <taxon>Poales</taxon>
        <taxon>Poaceae</taxon>
        <taxon>PACMAD clade</taxon>
        <taxon>Panicoideae</taxon>
        <taxon>Panicodae</taxon>
        <taxon>Paniceae</taxon>
        <taxon>Cenchrinae</taxon>
        <taxon>Setaria</taxon>
    </lineage>
</organism>
<reference evidence="2" key="1">
    <citation type="submission" date="2019-03" db="EMBL/GenBank/DDBJ databases">
        <title>WGS assembly of Setaria viridis.</title>
        <authorList>
            <person name="Huang P."/>
            <person name="Jenkins J."/>
            <person name="Grimwood J."/>
            <person name="Barry K."/>
            <person name="Healey A."/>
            <person name="Mamidi S."/>
            <person name="Sreedasyam A."/>
            <person name="Shu S."/>
            <person name="Feldman M."/>
            <person name="Wu J."/>
            <person name="Yu Y."/>
            <person name="Chen C."/>
            <person name="Johnson J."/>
            <person name="Rokhsar D."/>
            <person name="Baxter I."/>
            <person name="Schmutz J."/>
            <person name="Brutnell T."/>
            <person name="Kellogg E."/>
        </authorList>
    </citation>
    <scope>NUCLEOTIDE SEQUENCE [LARGE SCALE GENOMIC DNA]</scope>
</reference>
<sequence length="41" mass="4806">MPLIPIVLTCSFLFLLSCVIVFAENQRVRYTHLENEVLKVR</sequence>
<gene>
    <name evidence="2" type="ORF">SEVIR_7G110601v2</name>
</gene>
<feature type="signal peptide" evidence="1">
    <location>
        <begin position="1"/>
        <end position="23"/>
    </location>
</feature>
<protein>
    <submittedName>
        <fullName evidence="2">Uncharacterized protein</fullName>
    </submittedName>
</protein>
<dbReference type="AlphaFoldDB" id="A0A4U6TPC0"/>
<evidence type="ECO:0000313" key="2">
    <source>
        <dbReference type="EMBL" id="TKW04461.1"/>
    </source>
</evidence>
<keyword evidence="1" id="KW-0732">Signal</keyword>
<name>A0A4U6TPC0_SETVI</name>
<proteinExistence type="predicted"/>
<evidence type="ECO:0000313" key="3">
    <source>
        <dbReference type="Proteomes" id="UP000298652"/>
    </source>
</evidence>
<evidence type="ECO:0000256" key="1">
    <source>
        <dbReference type="SAM" id="SignalP"/>
    </source>
</evidence>
<accession>A0A4U6TPC0</accession>